<keyword evidence="2" id="KW-1185">Reference proteome</keyword>
<dbReference type="Proteomes" id="UP000664399">
    <property type="component" value="Unassembled WGS sequence"/>
</dbReference>
<protein>
    <recommendedName>
        <fullName evidence="3">Phosphatidate cytidylyltransferase</fullName>
    </recommendedName>
</protein>
<comment type="caution">
    <text evidence="1">The sequence shown here is derived from an EMBL/GenBank/DDBJ whole genome shotgun (WGS) entry which is preliminary data.</text>
</comment>
<reference evidence="1 2" key="1">
    <citation type="submission" date="2021-03" db="EMBL/GenBank/DDBJ databases">
        <title>The complete genome sequence of Acetobacter suratthaniensis TBRC 1719.</title>
        <authorList>
            <person name="Charoenyingcharoen P."/>
            <person name="Yukphan P."/>
        </authorList>
    </citation>
    <scope>NUCLEOTIDE SEQUENCE [LARGE SCALE GENOMIC DNA]</scope>
    <source>
        <strain evidence="1 2">TBRC 1719</strain>
    </source>
</reference>
<sequence length="303" mass="33975">MARELITPVQDCVGQFVVQMLGDSRPLGVLFYGSGLRGGVGEDTLLDFYVIVEKQADWPRSFFARQCNAILPPNVEYHEQVVNGQSMRAKVAILTLAQFRQRTGFASYDTTLWARFSQPSRLVWVRDEEAAGRIGACIMQAHVTASCWAALLGPEEGTPSEFWDALYAGTYGAELRVEKNNRSGSIVEAWPHRYEVLLQPCWALAGIKVERAGGRVRPTLPDQERKVGIQAWALRVALGRPLNILRLVKAAFTFAGGARYVAWKIRRHSGVSIEVSPFAEKHPLLAAPPVLFRLWRRGVFRRR</sequence>
<dbReference type="EMBL" id="JAFVMG010000002">
    <property type="protein sequence ID" value="MBO1327557.1"/>
    <property type="molecule type" value="Genomic_DNA"/>
</dbReference>
<name>A0ABS3LJ10_9PROT</name>
<evidence type="ECO:0000313" key="1">
    <source>
        <dbReference type="EMBL" id="MBO1327557.1"/>
    </source>
</evidence>
<accession>A0ABS3LJ10</accession>
<organism evidence="1 2">
    <name type="scientific">Acetobacter suratthaniensis</name>
    <dbReference type="NCBI Taxonomy" id="1502841"/>
    <lineage>
        <taxon>Bacteria</taxon>
        <taxon>Pseudomonadati</taxon>
        <taxon>Pseudomonadota</taxon>
        <taxon>Alphaproteobacteria</taxon>
        <taxon>Acetobacterales</taxon>
        <taxon>Acetobacteraceae</taxon>
        <taxon>Acetobacter</taxon>
    </lineage>
</organism>
<evidence type="ECO:0008006" key="3">
    <source>
        <dbReference type="Google" id="ProtNLM"/>
    </source>
</evidence>
<proteinExistence type="predicted"/>
<gene>
    <name evidence="1" type="ORF">J2D75_03580</name>
</gene>
<evidence type="ECO:0000313" key="2">
    <source>
        <dbReference type="Proteomes" id="UP000664399"/>
    </source>
</evidence>